<evidence type="ECO:0000256" key="4">
    <source>
        <dbReference type="ARBA" id="ARBA00022989"/>
    </source>
</evidence>
<evidence type="ECO:0000313" key="7">
    <source>
        <dbReference type="EMBL" id="ADU64947.1"/>
    </source>
</evidence>
<comment type="subcellular location">
    <subcellularLocation>
        <location evidence="1">Membrane</location>
        <topology evidence="1">Single-pass membrane protein</topology>
    </subcellularLocation>
</comment>
<dbReference type="Pfam" id="PF07963">
    <property type="entry name" value="N_methyl"/>
    <property type="match status" value="1"/>
</dbReference>
<evidence type="ECO:0008006" key="9">
    <source>
        <dbReference type="Google" id="ProtNLM"/>
    </source>
</evidence>
<name>E6W608_DESIS</name>
<dbReference type="GO" id="GO:0016020">
    <property type="term" value="C:membrane"/>
    <property type="evidence" value="ECO:0007669"/>
    <property type="project" value="UniProtKB-SubCell"/>
</dbReference>
<dbReference type="KEGG" id="din:Selin_0190"/>
<dbReference type="RefSeq" id="WP_013504836.1">
    <property type="nucleotide sequence ID" value="NC_014836.1"/>
</dbReference>
<dbReference type="InterPro" id="IPR012902">
    <property type="entry name" value="N_methyl_site"/>
</dbReference>
<evidence type="ECO:0000313" key="8">
    <source>
        <dbReference type="Proteomes" id="UP000002572"/>
    </source>
</evidence>
<dbReference type="GO" id="GO:0015628">
    <property type="term" value="P:protein secretion by the type II secretion system"/>
    <property type="evidence" value="ECO:0007669"/>
    <property type="project" value="InterPro"/>
</dbReference>
<gene>
    <name evidence="7" type="ordered locus">Selin_0190</name>
</gene>
<dbReference type="EMBL" id="CP002432">
    <property type="protein sequence ID" value="ADU64947.1"/>
    <property type="molecule type" value="Genomic_DNA"/>
</dbReference>
<dbReference type="Proteomes" id="UP000002572">
    <property type="component" value="Chromosome"/>
</dbReference>
<keyword evidence="3 6" id="KW-0812">Transmembrane</keyword>
<keyword evidence="2" id="KW-0488">Methylation</keyword>
<reference evidence="7 8" key="1">
    <citation type="submission" date="2010-12" db="EMBL/GenBank/DDBJ databases">
        <title>Complete sequence of Desulfurispirillum indicum S5.</title>
        <authorList>
            <consortium name="US DOE Joint Genome Institute"/>
            <person name="Lucas S."/>
            <person name="Copeland A."/>
            <person name="Lapidus A."/>
            <person name="Cheng J.-F."/>
            <person name="Goodwin L."/>
            <person name="Pitluck S."/>
            <person name="Chertkov O."/>
            <person name="Held B."/>
            <person name="Detter J.C."/>
            <person name="Han C."/>
            <person name="Tapia R."/>
            <person name="Land M."/>
            <person name="Hauser L."/>
            <person name="Kyrpides N."/>
            <person name="Ivanova N."/>
            <person name="Mikhailova N."/>
            <person name="Haggblom M."/>
            <person name="Rauschenbach I."/>
            <person name="Bini E."/>
            <person name="Woyke T."/>
        </authorList>
    </citation>
    <scope>NUCLEOTIDE SEQUENCE [LARGE SCALE GENOMIC DNA]</scope>
    <source>
        <strain evidence="8">ATCC BAA-1389 / DSM 22839 / S5</strain>
    </source>
</reference>
<evidence type="ECO:0000256" key="2">
    <source>
        <dbReference type="ARBA" id="ARBA00022481"/>
    </source>
</evidence>
<keyword evidence="5 6" id="KW-0472">Membrane</keyword>
<dbReference type="PROSITE" id="PS00409">
    <property type="entry name" value="PROKAR_NTER_METHYL"/>
    <property type="match status" value="1"/>
</dbReference>
<dbReference type="STRING" id="653733.Selin_0190"/>
<keyword evidence="8" id="KW-1185">Reference proteome</keyword>
<keyword evidence="4 6" id="KW-1133">Transmembrane helix</keyword>
<evidence type="ECO:0000256" key="6">
    <source>
        <dbReference type="SAM" id="Phobius"/>
    </source>
</evidence>
<dbReference type="NCBIfam" id="TIGR02532">
    <property type="entry name" value="IV_pilin_GFxxxE"/>
    <property type="match status" value="1"/>
</dbReference>
<dbReference type="GO" id="GO:0015627">
    <property type="term" value="C:type II protein secretion system complex"/>
    <property type="evidence" value="ECO:0007669"/>
    <property type="project" value="InterPro"/>
</dbReference>
<protein>
    <recommendedName>
        <fullName evidence="9">Type II secretion system protein</fullName>
    </recommendedName>
</protein>
<evidence type="ECO:0000256" key="5">
    <source>
        <dbReference type="ARBA" id="ARBA00023136"/>
    </source>
</evidence>
<feature type="transmembrane region" description="Helical" evidence="6">
    <location>
        <begin position="12"/>
        <end position="37"/>
    </location>
</feature>
<organism evidence="7 8">
    <name type="scientific">Desulfurispirillum indicum (strain ATCC BAA-1389 / DSM 22839 / S5)</name>
    <dbReference type="NCBI Taxonomy" id="653733"/>
    <lineage>
        <taxon>Bacteria</taxon>
        <taxon>Pseudomonadati</taxon>
        <taxon>Chrysiogenota</taxon>
        <taxon>Chrysiogenia</taxon>
        <taxon>Chrysiogenales</taxon>
        <taxon>Chrysiogenaceae</taxon>
        <taxon>Desulfurispirillum</taxon>
    </lineage>
</organism>
<dbReference type="OrthoDB" id="9954113at2"/>
<evidence type="ECO:0000256" key="3">
    <source>
        <dbReference type="ARBA" id="ARBA00022692"/>
    </source>
</evidence>
<dbReference type="InterPro" id="IPR002416">
    <property type="entry name" value="T2SS_protein-GspH"/>
</dbReference>
<proteinExistence type="predicted"/>
<evidence type="ECO:0000256" key="1">
    <source>
        <dbReference type="ARBA" id="ARBA00004167"/>
    </source>
</evidence>
<sequence length="134" mass="14601">MVRQPHQRGFSLLELLVFIIVVGLAAAAILGVFAPVLQGSPTNADILRRTYLAMERVELSYARGSTQDFASWCPQSTPLCQPLDNSVITAGSANCYADGDDANAYHCDISVQISQNSVNTTMVFTDIYLSREEP</sequence>
<dbReference type="eggNOG" id="COG2165">
    <property type="taxonomic scope" value="Bacteria"/>
</dbReference>
<dbReference type="PRINTS" id="PR00885">
    <property type="entry name" value="BCTERIALGSPH"/>
</dbReference>
<accession>E6W608</accession>
<dbReference type="AlphaFoldDB" id="E6W608"/>
<dbReference type="InParanoid" id="E6W608"/>
<dbReference type="HOGENOM" id="CLU_1892834_0_0_0"/>